<dbReference type="OrthoDB" id="5411533at2759"/>
<feature type="domain" description="RRM" evidence="4">
    <location>
        <begin position="301"/>
        <end position="381"/>
    </location>
</feature>
<keyword evidence="5" id="KW-0378">Hydrolase</keyword>
<proteinExistence type="predicted"/>
<dbReference type="STRING" id="857967.G0QKT1"/>
<evidence type="ECO:0000313" key="5">
    <source>
        <dbReference type="EMBL" id="EGR34174.1"/>
    </source>
</evidence>
<feature type="compositionally biased region" description="Polar residues" evidence="3">
    <location>
        <begin position="25"/>
        <end position="44"/>
    </location>
</feature>
<evidence type="ECO:0000256" key="1">
    <source>
        <dbReference type="PROSITE-ProRule" id="PRU00176"/>
    </source>
</evidence>
<dbReference type="SUPFAM" id="SSF54928">
    <property type="entry name" value="RNA-binding domain, RBD"/>
    <property type="match status" value="2"/>
</dbReference>
<reference evidence="5 6" key="1">
    <citation type="submission" date="2011-07" db="EMBL/GenBank/DDBJ databases">
        <authorList>
            <person name="Coyne R."/>
            <person name="Brami D."/>
            <person name="Johnson J."/>
            <person name="Hostetler J."/>
            <person name="Hannick L."/>
            <person name="Clark T."/>
            <person name="Cassidy-Hanley D."/>
            <person name="Inman J."/>
        </authorList>
    </citation>
    <scope>NUCLEOTIDE SEQUENCE [LARGE SCALE GENOMIC DNA]</scope>
    <source>
        <strain evidence="5 6">G5</strain>
    </source>
</reference>
<dbReference type="AlphaFoldDB" id="G0QKT1"/>
<dbReference type="CDD" id="cd12285">
    <property type="entry name" value="RRM3_RBM39_like"/>
    <property type="match status" value="1"/>
</dbReference>
<feature type="region of interest" description="Disordered" evidence="3">
    <location>
        <begin position="1"/>
        <end position="157"/>
    </location>
</feature>
<evidence type="ECO:0000313" key="6">
    <source>
        <dbReference type="Proteomes" id="UP000008983"/>
    </source>
</evidence>
<dbReference type="RefSeq" id="XP_004039478.1">
    <property type="nucleotide sequence ID" value="XM_004039430.1"/>
</dbReference>
<evidence type="ECO:0000256" key="3">
    <source>
        <dbReference type="SAM" id="MobiDB-lite"/>
    </source>
</evidence>
<feature type="compositionally biased region" description="Polar residues" evidence="3">
    <location>
        <begin position="116"/>
        <end position="133"/>
    </location>
</feature>
<dbReference type="GO" id="GO:0005634">
    <property type="term" value="C:nucleus"/>
    <property type="evidence" value="ECO:0007669"/>
    <property type="project" value="InterPro"/>
</dbReference>
<dbReference type="Gene3D" id="3.30.70.330">
    <property type="match status" value="3"/>
</dbReference>
<feature type="non-terminal residue" evidence="5">
    <location>
        <position position="1"/>
    </location>
</feature>
<dbReference type="PROSITE" id="PS50102">
    <property type="entry name" value="RRM"/>
    <property type="match status" value="2"/>
</dbReference>
<feature type="domain" description="RRM" evidence="4">
    <location>
        <begin position="182"/>
        <end position="269"/>
    </location>
</feature>
<dbReference type="Pfam" id="PF00076">
    <property type="entry name" value="RRM_1"/>
    <property type="match status" value="2"/>
</dbReference>
<dbReference type="GO" id="GO:0003723">
    <property type="term" value="F:RNA binding"/>
    <property type="evidence" value="ECO:0007669"/>
    <property type="project" value="UniProtKB-UniRule"/>
</dbReference>
<dbReference type="Proteomes" id="UP000008983">
    <property type="component" value="Unassembled WGS sequence"/>
</dbReference>
<sequence length="582" mass="66188">KKQQLKKKNLIFKKSEKNGNRFRISLSNVQQKMNYKFCHTSQAQENESNNNNNLEGREKHQKHKKKKSHKSSRSRSHSQKKKSKKQKSSRSKSHRKHKHRSRSAKKEKKSKHQNRKNSPPQKEANELSNTNLPEQQQKQQQSQQSEQRQQTSAERLERKKKELEEQIERLNKEAEEATREDLTVMIYQLPTKADEKDIWKYLVKHCGCTKVRDIKIIRDQRTKKSKGVAYAEFYIQEDVQKALQADTKPFILKGEEVPNSETRVQHSQAEKNRAALAAKQIKQQRAEALKEQLQKLQDGPVKVFVGGLTGKLASMTDTDLRDIFQQYGDIESVELPQDVNGKCIGFGYIIFSKKSEAHEAINAMNNKKISDQQITVAPVSSLNPALAAHMPIIALSQENKVDLDQNENNIYLHTAQSRLQLMQKLAGNNLSIPGLDQSLSNGVLPIPGMNSNIIPSLNIANNPLLNNQITAGIHLKRPLLSLVPTPYVVLVNMFLEGEGNGDSAFFADLKEDVAEECKKFGDVIQVIVAVKSPCGAVFVIFNNEISAVNCAKNMDMRLFNQRQINCYCISEETLQDELQNHL</sequence>
<dbReference type="NCBIfam" id="TIGR01622">
    <property type="entry name" value="SF-CC1"/>
    <property type="match status" value="1"/>
</dbReference>
<keyword evidence="6" id="KW-1185">Reference proteome</keyword>
<feature type="compositionally biased region" description="Low complexity" evidence="3">
    <location>
        <begin position="134"/>
        <end position="150"/>
    </location>
</feature>
<dbReference type="eggNOG" id="KOG0147">
    <property type="taxonomic scope" value="Eukaryota"/>
</dbReference>
<feature type="compositionally biased region" description="Basic residues" evidence="3">
    <location>
        <begin position="59"/>
        <end position="115"/>
    </location>
</feature>
<dbReference type="SMART" id="SM00360">
    <property type="entry name" value="RRM"/>
    <property type="match status" value="3"/>
</dbReference>
<feature type="coiled-coil region" evidence="2">
    <location>
        <begin position="271"/>
        <end position="299"/>
    </location>
</feature>
<evidence type="ECO:0000256" key="2">
    <source>
        <dbReference type="SAM" id="Coils"/>
    </source>
</evidence>
<name>G0QKT1_ICHMU</name>
<accession>G0QKT1</accession>
<feature type="compositionally biased region" description="Basic residues" evidence="3">
    <location>
        <begin position="1"/>
        <end position="11"/>
    </location>
</feature>
<dbReference type="OMA" id="RYFAGNT"/>
<organism evidence="5 6">
    <name type="scientific">Ichthyophthirius multifiliis</name>
    <name type="common">White spot disease agent</name>
    <name type="synonym">Ich</name>
    <dbReference type="NCBI Taxonomy" id="5932"/>
    <lineage>
        <taxon>Eukaryota</taxon>
        <taxon>Sar</taxon>
        <taxon>Alveolata</taxon>
        <taxon>Ciliophora</taxon>
        <taxon>Intramacronucleata</taxon>
        <taxon>Oligohymenophorea</taxon>
        <taxon>Hymenostomatida</taxon>
        <taxon>Ophryoglenina</taxon>
        <taxon>Ichthyophthirius</taxon>
    </lineage>
</organism>
<dbReference type="InterPro" id="IPR035979">
    <property type="entry name" value="RBD_domain_sf"/>
</dbReference>
<dbReference type="InterPro" id="IPR012677">
    <property type="entry name" value="Nucleotide-bd_a/b_plait_sf"/>
</dbReference>
<dbReference type="InParanoid" id="G0QKT1"/>
<evidence type="ECO:0000259" key="4">
    <source>
        <dbReference type="PROSITE" id="PS50102"/>
    </source>
</evidence>
<dbReference type="EMBL" id="GL983186">
    <property type="protein sequence ID" value="EGR34174.1"/>
    <property type="molecule type" value="Genomic_DNA"/>
</dbReference>
<protein>
    <submittedName>
        <fullName evidence="5">Splicing factor, putative</fullName>
        <ecNumber evidence="5">3.1.1.3</ecNumber>
    </submittedName>
</protein>
<dbReference type="EC" id="3.1.1.3" evidence="5"/>
<dbReference type="InterPro" id="IPR000504">
    <property type="entry name" value="RRM_dom"/>
</dbReference>
<dbReference type="CDD" id="cd00590">
    <property type="entry name" value="RRM_SF"/>
    <property type="match status" value="1"/>
</dbReference>
<dbReference type="PANTHER" id="PTHR48036">
    <property type="entry name" value="SPLICING FACTOR (PAD-1), PUTATIVE (AFU_ORTHOLOGUE AFUA_1G15810)-RELATED"/>
    <property type="match status" value="1"/>
</dbReference>
<keyword evidence="2" id="KW-0175">Coiled coil</keyword>
<dbReference type="InterPro" id="IPR006509">
    <property type="entry name" value="RBM39_SF"/>
</dbReference>
<dbReference type="GO" id="GO:0006397">
    <property type="term" value="P:mRNA processing"/>
    <property type="evidence" value="ECO:0007669"/>
    <property type="project" value="InterPro"/>
</dbReference>
<keyword evidence="1" id="KW-0694">RNA-binding</keyword>
<gene>
    <name evidence="5" type="ORF">IMG5_021550</name>
</gene>
<dbReference type="GeneID" id="14910363"/>
<feature type="compositionally biased region" description="Low complexity" evidence="3">
    <location>
        <begin position="45"/>
        <end position="54"/>
    </location>
</feature>
<dbReference type="GO" id="GO:0004806">
    <property type="term" value="F:triacylglycerol lipase activity"/>
    <property type="evidence" value="ECO:0007669"/>
    <property type="project" value="UniProtKB-EC"/>
</dbReference>